<dbReference type="EMBL" id="SRLO01000622">
    <property type="protein sequence ID" value="TNN50313.1"/>
    <property type="molecule type" value="Genomic_DNA"/>
</dbReference>
<reference evidence="1 2" key="1">
    <citation type="submission" date="2019-03" db="EMBL/GenBank/DDBJ databases">
        <title>First draft genome of Liparis tanakae, snailfish: a comprehensive survey of snailfish specific genes.</title>
        <authorList>
            <person name="Kim W."/>
            <person name="Song I."/>
            <person name="Jeong J.-H."/>
            <person name="Kim D."/>
            <person name="Kim S."/>
            <person name="Ryu S."/>
            <person name="Song J.Y."/>
            <person name="Lee S.K."/>
        </authorList>
    </citation>
    <scope>NUCLEOTIDE SEQUENCE [LARGE SCALE GENOMIC DNA]</scope>
    <source>
        <tissue evidence="1">Muscle</tissue>
    </source>
</reference>
<sequence length="188" mass="19737">MWGVSVTLGFPRPANLGIRSSGALDVSCEVIRETPSQIDEVAHQVEVSVETVSELPIFLAPVTDGCVYAAAVQPTADGSCSASLAAPPAALHSADYDTAPPQKCQKIGNHVQRLLEKSVFHEDACQEFYQRIGGETIFDGGGGGGSEDTALSSMSLVVYSQSLQQAQVLEGSSLHNTDLIVLQMTTGT</sequence>
<gene>
    <name evidence="1" type="ORF">EYF80_039479</name>
</gene>
<dbReference type="Proteomes" id="UP000314294">
    <property type="component" value="Unassembled WGS sequence"/>
</dbReference>
<proteinExistence type="predicted"/>
<evidence type="ECO:0000313" key="2">
    <source>
        <dbReference type="Proteomes" id="UP000314294"/>
    </source>
</evidence>
<dbReference type="AlphaFoldDB" id="A0A4Z2GBN4"/>
<accession>A0A4Z2GBN4</accession>
<name>A0A4Z2GBN4_9TELE</name>
<keyword evidence="2" id="KW-1185">Reference proteome</keyword>
<protein>
    <submittedName>
        <fullName evidence="1">Uncharacterized protein</fullName>
    </submittedName>
</protein>
<evidence type="ECO:0000313" key="1">
    <source>
        <dbReference type="EMBL" id="TNN50313.1"/>
    </source>
</evidence>
<comment type="caution">
    <text evidence="1">The sequence shown here is derived from an EMBL/GenBank/DDBJ whole genome shotgun (WGS) entry which is preliminary data.</text>
</comment>
<organism evidence="1 2">
    <name type="scientific">Liparis tanakae</name>
    <name type="common">Tanaka's snailfish</name>
    <dbReference type="NCBI Taxonomy" id="230148"/>
    <lineage>
        <taxon>Eukaryota</taxon>
        <taxon>Metazoa</taxon>
        <taxon>Chordata</taxon>
        <taxon>Craniata</taxon>
        <taxon>Vertebrata</taxon>
        <taxon>Euteleostomi</taxon>
        <taxon>Actinopterygii</taxon>
        <taxon>Neopterygii</taxon>
        <taxon>Teleostei</taxon>
        <taxon>Neoteleostei</taxon>
        <taxon>Acanthomorphata</taxon>
        <taxon>Eupercaria</taxon>
        <taxon>Perciformes</taxon>
        <taxon>Cottioidei</taxon>
        <taxon>Cottales</taxon>
        <taxon>Liparidae</taxon>
        <taxon>Liparis</taxon>
    </lineage>
</organism>